<dbReference type="AlphaFoldDB" id="A0A4C1W357"/>
<evidence type="ECO:0000313" key="2">
    <source>
        <dbReference type="Proteomes" id="UP000299102"/>
    </source>
</evidence>
<evidence type="ECO:0000313" key="1">
    <source>
        <dbReference type="EMBL" id="GBP44929.1"/>
    </source>
</evidence>
<protein>
    <submittedName>
        <fullName evidence="1">Uncharacterized protein</fullName>
    </submittedName>
</protein>
<name>A0A4C1W357_EUMVA</name>
<gene>
    <name evidence="1" type="ORF">EVAR_84420_1</name>
</gene>
<keyword evidence="2" id="KW-1185">Reference proteome</keyword>
<reference evidence="1 2" key="1">
    <citation type="journal article" date="2019" name="Commun. Biol.">
        <title>The bagworm genome reveals a unique fibroin gene that provides high tensile strength.</title>
        <authorList>
            <person name="Kono N."/>
            <person name="Nakamura H."/>
            <person name="Ohtoshi R."/>
            <person name="Tomita M."/>
            <person name="Numata K."/>
            <person name="Arakawa K."/>
        </authorList>
    </citation>
    <scope>NUCLEOTIDE SEQUENCE [LARGE SCALE GENOMIC DNA]</scope>
</reference>
<comment type="caution">
    <text evidence="1">The sequence shown here is derived from an EMBL/GenBank/DDBJ whole genome shotgun (WGS) entry which is preliminary data.</text>
</comment>
<dbReference type="Proteomes" id="UP000299102">
    <property type="component" value="Unassembled WGS sequence"/>
</dbReference>
<dbReference type="EMBL" id="BGZK01000461">
    <property type="protein sequence ID" value="GBP44929.1"/>
    <property type="molecule type" value="Genomic_DNA"/>
</dbReference>
<organism evidence="1 2">
    <name type="scientific">Eumeta variegata</name>
    <name type="common">Bagworm moth</name>
    <name type="synonym">Eumeta japonica</name>
    <dbReference type="NCBI Taxonomy" id="151549"/>
    <lineage>
        <taxon>Eukaryota</taxon>
        <taxon>Metazoa</taxon>
        <taxon>Ecdysozoa</taxon>
        <taxon>Arthropoda</taxon>
        <taxon>Hexapoda</taxon>
        <taxon>Insecta</taxon>
        <taxon>Pterygota</taxon>
        <taxon>Neoptera</taxon>
        <taxon>Endopterygota</taxon>
        <taxon>Lepidoptera</taxon>
        <taxon>Glossata</taxon>
        <taxon>Ditrysia</taxon>
        <taxon>Tineoidea</taxon>
        <taxon>Psychidae</taxon>
        <taxon>Oiketicinae</taxon>
        <taxon>Eumeta</taxon>
    </lineage>
</organism>
<accession>A0A4C1W357</accession>
<sequence>MEESGSVDPARYIIRRRFRTAKFRALHCIPRYDDKRRRTTVGVRRPKLNLTIRQCSFEPRSVVSGSARLYCITVWSAAQCISRGGSQATYVPPGDILRRPCRLHAVPAHDFYA</sequence>
<proteinExistence type="predicted"/>